<dbReference type="EMBL" id="AMQM01006017">
    <property type="status" value="NOT_ANNOTATED_CDS"/>
    <property type="molecule type" value="Genomic_DNA"/>
</dbReference>
<dbReference type="InParanoid" id="T1FBK2"/>
<reference evidence="1 3" key="2">
    <citation type="journal article" date="2013" name="Nature">
        <title>Insights into bilaterian evolution from three spiralian genomes.</title>
        <authorList>
            <person name="Simakov O."/>
            <person name="Marletaz F."/>
            <person name="Cho S.J."/>
            <person name="Edsinger-Gonzales E."/>
            <person name="Havlak P."/>
            <person name="Hellsten U."/>
            <person name="Kuo D.H."/>
            <person name="Larsson T."/>
            <person name="Lv J."/>
            <person name="Arendt D."/>
            <person name="Savage R."/>
            <person name="Osoegawa K."/>
            <person name="de Jong P."/>
            <person name="Grimwood J."/>
            <person name="Chapman J.A."/>
            <person name="Shapiro H."/>
            <person name="Aerts A."/>
            <person name="Otillar R.P."/>
            <person name="Terry A.Y."/>
            <person name="Boore J.L."/>
            <person name="Grigoriev I.V."/>
            <person name="Lindberg D.R."/>
            <person name="Seaver E.C."/>
            <person name="Weisblat D.A."/>
            <person name="Putnam N.H."/>
            <person name="Rokhsar D.S."/>
        </authorList>
    </citation>
    <scope>NUCLEOTIDE SEQUENCE</scope>
</reference>
<keyword evidence="3" id="KW-1185">Reference proteome</keyword>
<reference evidence="2" key="3">
    <citation type="submission" date="2015-06" db="UniProtKB">
        <authorList>
            <consortium name="EnsemblMetazoa"/>
        </authorList>
    </citation>
    <scope>IDENTIFICATION</scope>
</reference>
<dbReference type="GeneID" id="20206201"/>
<organism evidence="2 3">
    <name type="scientific">Helobdella robusta</name>
    <name type="common">Californian leech</name>
    <dbReference type="NCBI Taxonomy" id="6412"/>
    <lineage>
        <taxon>Eukaryota</taxon>
        <taxon>Metazoa</taxon>
        <taxon>Spiralia</taxon>
        <taxon>Lophotrochozoa</taxon>
        <taxon>Annelida</taxon>
        <taxon>Clitellata</taxon>
        <taxon>Hirudinea</taxon>
        <taxon>Rhynchobdellida</taxon>
        <taxon>Glossiphoniidae</taxon>
        <taxon>Helobdella</taxon>
    </lineage>
</organism>
<reference evidence="3" key="1">
    <citation type="submission" date="2012-12" db="EMBL/GenBank/DDBJ databases">
        <authorList>
            <person name="Hellsten U."/>
            <person name="Grimwood J."/>
            <person name="Chapman J.A."/>
            <person name="Shapiro H."/>
            <person name="Aerts A."/>
            <person name="Otillar R.P."/>
            <person name="Terry A.Y."/>
            <person name="Boore J.L."/>
            <person name="Simakov O."/>
            <person name="Marletaz F."/>
            <person name="Cho S.-J."/>
            <person name="Edsinger-Gonzales E."/>
            <person name="Havlak P."/>
            <person name="Kuo D.-H."/>
            <person name="Larsson T."/>
            <person name="Lv J."/>
            <person name="Arendt D."/>
            <person name="Savage R."/>
            <person name="Osoegawa K."/>
            <person name="de Jong P."/>
            <person name="Lindberg D.R."/>
            <person name="Seaver E.C."/>
            <person name="Weisblat D.A."/>
            <person name="Putnam N.H."/>
            <person name="Grigoriev I.V."/>
            <person name="Rokhsar D.S."/>
        </authorList>
    </citation>
    <scope>NUCLEOTIDE SEQUENCE</scope>
</reference>
<dbReference type="EnsemblMetazoa" id="HelroT177356">
    <property type="protein sequence ID" value="HelroP177356"/>
    <property type="gene ID" value="HelroG177356"/>
</dbReference>
<dbReference type="HOGENOM" id="CLU_1788959_0_0_1"/>
<dbReference type="RefSeq" id="XP_009023811.1">
    <property type="nucleotide sequence ID" value="XM_009025563.1"/>
</dbReference>
<dbReference type="AlphaFoldDB" id="T1FBK2"/>
<gene>
    <name evidence="2" type="primary">20206201</name>
    <name evidence="1" type="ORF">HELRODRAFT_177356</name>
</gene>
<accession>T1FBK2</accession>
<proteinExistence type="predicted"/>
<evidence type="ECO:0000313" key="2">
    <source>
        <dbReference type="EnsemblMetazoa" id="HelroP177356"/>
    </source>
</evidence>
<dbReference type="EMBL" id="KB097222">
    <property type="protein sequence ID" value="ESN98118.1"/>
    <property type="molecule type" value="Genomic_DNA"/>
</dbReference>
<evidence type="ECO:0000313" key="3">
    <source>
        <dbReference type="Proteomes" id="UP000015101"/>
    </source>
</evidence>
<evidence type="ECO:0000313" key="1">
    <source>
        <dbReference type="EMBL" id="ESN98118.1"/>
    </source>
</evidence>
<protein>
    <submittedName>
        <fullName evidence="1 2">Uncharacterized protein</fullName>
    </submittedName>
</protein>
<dbReference type="Proteomes" id="UP000015101">
    <property type="component" value="Unassembled WGS sequence"/>
</dbReference>
<sequence length="145" mass="16950">MVSEDHTEQHRILCRLPQAAEDCSRPANVTRKKRALSNIKIPDVINKLRNQSSFRNKVSTRNITGILKNTQYILHNKIKVMVHSLARKPHVLEEVSVDDWKKHGVDYVKLKSGLPSSDHNIIRIDAFWVKYSRIDPKLLRRFFKN</sequence>
<name>T1FBK2_HELRO</name>
<dbReference type="CTD" id="20206201"/>
<dbReference type="KEGG" id="hro:HELRODRAFT_177356"/>